<dbReference type="InterPro" id="IPR026103">
    <property type="entry name" value="HARBI1_animal"/>
</dbReference>
<keyword evidence="7" id="KW-0540">Nuclease</keyword>
<proteinExistence type="inferred from homology"/>
<dbReference type="PRINTS" id="PR02086">
    <property type="entry name" value="PUTNUCHARBI1"/>
</dbReference>
<comment type="function">
    <text evidence="12">Transposase-derived protein that may have nuclease activity. Does not have transposase activity.</text>
</comment>
<comment type="caution">
    <text evidence="13">The sequence shown here is derived from an EMBL/GenBank/DDBJ whole genome shotgun (WGS) entry which is preliminary data.</text>
</comment>
<evidence type="ECO:0000256" key="12">
    <source>
        <dbReference type="ARBA" id="ARBA00045850"/>
    </source>
</evidence>
<evidence type="ECO:0000256" key="2">
    <source>
        <dbReference type="ARBA" id="ARBA00004123"/>
    </source>
</evidence>
<evidence type="ECO:0000256" key="10">
    <source>
        <dbReference type="ARBA" id="ARBA00023242"/>
    </source>
</evidence>
<comment type="cofactor">
    <cofactor evidence="1">
        <name>a divalent metal cation</name>
        <dbReference type="ChEBI" id="CHEBI:60240"/>
    </cofactor>
</comment>
<keyword evidence="14" id="KW-1185">Reference proteome</keyword>
<dbReference type="PANTHER" id="PTHR22930">
    <property type="match status" value="1"/>
</dbReference>
<name>A0A7D9DET7_PARCT</name>
<keyword evidence="9" id="KW-0378">Hydrolase</keyword>
<evidence type="ECO:0000313" key="14">
    <source>
        <dbReference type="Proteomes" id="UP001152795"/>
    </source>
</evidence>
<accession>A0A7D9DET7</accession>
<protein>
    <recommendedName>
        <fullName evidence="5">Putative nuclease HARBI1</fullName>
    </recommendedName>
    <alternativeName>
        <fullName evidence="11">Harbinger transposase-derived nuclease</fullName>
    </alternativeName>
</protein>
<dbReference type="InterPro" id="IPR045249">
    <property type="entry name" value="HARBI1-like"/>
</dbReference>
<comment type="similarity">
    <text evidence="4">Belongs to the HARBI1 family.</text>
</comment>
<dbReference type="Proteomes" id="UP001152795">
    <property type="component" value="Unassembled WGS sequence"/>
</dbReference>
<dbReference type="GO" id="GO:0005737">
    <property type="term" value="C:cytoplasm"/>
    <property type="evidence" value="ECO:0007669"/>
    <property type="project" value="UniProtKB-SubCell"/>
</dbReference>
<dbReference type="AlphaFoldDB" id="A0A7D9DET7"/>
<dbReference type="Pfam" id="PF13359">
    <property type="entry name" value="DDE_Tnp_4"/>
    <property type="match status" value="1"/>
</dbReference>
<keyword evidence="8" id="KW-0479">Metal-binding</keyword>
<dbReference type="GO" id="GO:0016787">
    <property type="term" value="F:hydrolase activity"/>
    <property type="evidence" value="ECO:0007669"/>
    <property type="project" value="UniProtKB-KW"/>
</dbReference>
<evidence type="ECO:0000256" key="7">
    <source>
        <dbReference type="ARBA" id="ARBA00022722"/>
    </source>
</evidence>
<keyword evidence="6" id="KW-0963">Cytoplasm</keyword>
<evidence type="ECO:0000256" key="1">
    <source>
        <dbReference type="ARBA" id="ARBA00001968"/>
    </source>
</evidence>
<dbReference type="EMBL" id="CACRXK020000604">
    <property type="protein sequence ID" value="CAB3983364.1"/>
    <property type="molecule type" value="Genomic_DNA"/>
</dbReference>
<dbReference type="GO" id="GO:0005634">
    <property type="term" value="C:nucleus"/>
    <property type="evidence" value="ECO:0007669"/>
    <property type="project" value="UniProtKB-SubCell"/>
</dbReference>
<sequence length="326" mass="36561">MSKQTFDVLCREVGPYIAGKITHLRTPISVEKQIAVTLYYLSDGGRMRKTANAFGIAQCTVSIIVKRVTRAISINKAGTYVKAPSTEEVNTSASIHLQQTFFPQCIGAVDGTHIPIRKPKEDPTSYVNRKGYHSINVQACVNYRYCFFDVVIKWPGSVHDARMFGNSAINTKLRDGVIPPCKKSIVDGEQDVPICILGDPAYPLLPYLMKEFAKGGSTPQQQFFGYRLSSSRMVVECAFGRLKARFGILRRPMDLSLDNIITTIHACFILNNFCEIHNETVGDELIRAVQRYDQEFQPPSHVGNAVVHNNERGGKAIRNVFMKYFE</sequence>
<evidence type="ECO:0000256" key="3">
    <source>
        <dbReference type="ARBA" id="ARBA00004496"/>
    </source>
</evidence>
<comment type="subcellular location">
    <subcellularLocation>
        <location evidence="3">Cytoplasm</location>
    </subcellularLocation>
    <subcellularLocation>
        <location evidence="2">Nucleus</location>
    </subcellularLocation>
</comment>
<reference evidence="13" key="1">
    <citation type="submission" date="2020-04" db="EMBL/GenBank/DDBJ databases">
        <authorList>
            <person name="Alioto T."/>
            <person name="Alioto T."/>
            <person name="Gomez Garrido J."/>
        </authorList>
    </citation>
    <scope>NUCLEOTIDE SEQUENCE</scope>
    <source>
        <strain evidence="13">A484AB</strain>
    </source>
</reference>
<evidence type="ECO:0000256" key="9">
    <source>
        <dbReference type="ARBA" id="ARBA00022801"/>
    </source>
</evidence>
<dbReference type="GO" id="GO:0046872">
    <property type="term" value="F:metal ion binding"/>
    <property type="evidence" value="ECO:0007669"/>
    <property type="project" value="UniProtKB-KW"/>
</dbReference>
<organism evidence="13 14">
    <name type="scientific">Paramuricea clavata</name>
    <name type="common">Red gorgonian</name>
    <name type="synonym">Violescent sea-whip</name>
    <dbReference type="NCBI Taxonomy" id="317549"/>
    <lineage>
        <taxon>Eukaryota</taxon>
        <taxon>Metazoa</taxon>
        <taxon>Cnidaria</taxon>
        <taxon>Anthozoa</taxon>
        <taxon>Octocorallia</taxon>
        <taxon>Malacalcyonacea</taxon>
        <taxon>Plexauridae</taxon>
        <taxon>Paramuricea</taxon>
    </lineage>
</organism>
<dbReference type="PANTHER" id="PTHR22930:SF85">
    <property type="entry name" value="GH03217P-RELATED"/>
    <property type="match status" value="1"/>
</dbReference>
<dbReference type="InterPro" id="IPR027806">
    <property type="entry name" value="HARBI1_dom"/>
</dbReference>
<evidence type="ECO:0000256" key="5">
    <source>
        <dbReference type="ARBA" id="ARBA00015519"/>
    </source>
</evidence>
<dbReference type="OrthoDB" id="2668416at2759"/>
<keyword evidence="10" id="KW-0539">Nucleus</keyword>
<dbReference type="GO" id="GO:0004518">
    <property type="term" value="F:nuclease activity"/>
    <property type="evidence" value="ECO:0007669"/>
    <property type="project" value="UniProtKB-KW"/>
</dbReference>
<evidence type="ECO:0000256" key="6">
    <source>
        <dbReference type="ARBA" id="ARBA00022490"/>
    </source>
</evidence>
<evidence type="ECO:0000256" key="4">
    <source>
        <dbReference type="ARBA" id="ARBA00006958"/>
    </source>
</evidence>
<evidence type="ECO:0000256" key="11">
    <source>
        <dbReference type="ARBA" id="ARBA00030126"/>
    </source>
</evidence>
<evidence type="ECO:0000256" key="8">
    <source>
        <dbReference type="ARBA" id="ARBA00022723"/>
    </source>
</evidence>
<gene>
    <name evidence="13" type="ORF">PACLA_8A038664</name>
</gene>
<evidence type="ECO:0000313" key="13">
    <source>
        <dbReference type="EMBL" id="CAB3983364.1"/>
    </source>
</evidence>